<dbReference type="SUPFAM" id="SSF48498">
    <property type="entry name" value="Tetracyclin repressor-like, C-terminal domain"/>
    <property type="match status" value="1"/>
</dbReference>
<protein>
    <submittedName>
        <fullName evidence="1">Transcriptional regulator, TetR family</fullName>
    </submittedName>
</protein>
<dbReference type="Proteomes" id="UP000185924">
    <property type="component" value="Unassembled WGS sequence"/>
</dbReference>
<evidence type="ECO:0000313" key="2">
    <source>
        <dbReference type="Proteomes" id="UP000185924"/>
    </source>
</evidence>
<proteinExistence type="predicted"/>
<dbReference type="EMBL" id="FTNM01000001">
    <property type="protein sequence ID" value="SIQ68920.1"/>
    <property type="molecule type" value="Genomic_DNA"/>
</dbReference>
<dbReference type="AlphaFoldDB" id="A0A1N6UTH3"/>
<evidence type="ECO:0000313" key="1">
    <source>
        <dbReference type="EMBL" id="SIQ68920.1"/>
    </source>
</evidence>
<organism evidence="1 2">
    <name type="scientific">Pontibacter lucknowensis</name>
    <dbReference type="NCBI Taxonomy" id="1077936"/>
    <lineage>
        <taxon>Bacteria</taxon>
        <taxon>Pseudomonadati</taxon>
        <taxon>Bacteroidota</taxon>
        <taxon>Cytophagia</taxon>
        <taxon>Cytophagales</taxon>
        <taxon>Hymenobacteraceae</taxon>
        <taxon>Pontibacter</taxon>
    </lineage>
</organism>
<dbReference type="SUPFAM" id="SSF46689">
    <property type="entry name" value="Homeodomain-like"/>
    <property type="match status" value="1"/>
</dbReference>
<name>A0A1N6UTH3_9BACT</name>
<dbReference type="RefSeq" id="WP_234986300.1">
    <property type="nucleotide sequence ID" value="NZ_FTNM01000001.1"/>
</dbReference>
<dbReference type="STRING" id="1077936.SAMN05421545_1067"/>
<dbReference type="InterPro" id="IPR036271">
    <property type="entry name" value="Tet_transcr_reg_TetR-rel_C_sf"/>
</dbReference>
<keyword evidence="2" id="KW-1185">Reference proteome</keyword>
<sequence>MHKLDDLPYSMTFLETILGELLQIFKREGIDANSDADLIRKLDIRQSTFQELFSSRENMVKQVILYDMEVENRRQMEMLSKATNPVEEIMLLLQDGIRTIKQVNPIYIADLQRYPEAWQLSMQNVIENNQHVNAEILNRGILQGYFRKDINLQLVTKIILEQFFMMINPVSFPPEKYDLAEVFRSIYLYYVRGICTDLGGKLAESYFAKNSM</sequence>
<reference evidence="2" key="1">
    <citation type="submission" date="2017-01" db="EMBL/GenBank/DDBJ databases">
        <authorList>
            <person name="Varghese N."/>
            <person name="Submissions S."/>
        </authorList>
    </citation>
    <scope>NUCLEOTIDE SEQUENCE [LARGE SCALE GENOMIC DNA]</scope>
    <source>
        <strain evidence="2">DM9</strain>
    </source>
</reference>
<dbReference type="InterPro" id="IPR009057">
    <property type="entry name" value="Homeodomain-like_sf"/>
</dbReference>
<dbReference type="Gene3D" id="1.10.357.10">
    <property type="entry name" value="Tetracycline Repressor, domain 2"/>
    <property type="match status" value="1"/>
</dbReference>
<accession>A0A1N6UTH3</accession>
<gene>
    <name evidence="1" type="ORF">SAMN05421545_1067</name>
</gene>